<dbReference type="Proteomes" id="UP000051530">
    <property type="component" value="Unassembled WGS sequence"/>
</dbReference>
<evidence type="ECO:0000313" key="2">
    <source>
        <dbReference type="EMBL" id="KRH93069.1"/>
    </source>
</evidence>
<reference evidence="2 3" key="1">
    <citation type="submission" date="2015-07" db="EMBL/GenBank/DDBJ databases">
        <title>The genome of Pseudoloma neurophilia, a relevant intracellular parasite of the zebrafish.</title>
        <authorList>
            <person name="Ndikumana S."/>
            <person name="Pelin A."/>
            <person name="Sanders J."/>
            <person name="Corradi N."/>
        </authorList>
    </citation>
    <scope>NUCLEOTIDE SEQUENCE [LARGE SCALE GENOMIC DNA]</scope>
    <source>
        <strain evidence="2 3">MK1</strain>
    </source>
</reference>
<dbReference type="VEuPathDB" id="MicrosporidiaDB:M153_15780001005"/>
<keyword evidence="1" id="KW-1133">Transmembrane helix</keyword>
<keyword evidence="1" id="KW-0472">Membrane</keyword>
<accession>A0A0R0LUI9</accession>
<keyword evidence="1" id="KW-0812">Transmembrane</keyword>
<dbReference type="EMBL" id="LGUB01000504">
    <property type="protein sequence ID" value="KRH93069.1"/>
    <property type="molecule type" value="Genomic_DNA"/>
</dbReference>
<evidence type="ECO:0000256" key="1">
    <source>
        <dbReference type="SAM" id="Phobius"/>
    </source>
</evidence>
<gene>
    <name evidence="2" type="ORF">M153_15780001005</name>
</gene>
<sequence length="155" mass="18108">MDDIDQRRTHFERITMDNCTCKPYNVNDTKGNHLMNPELTCDITCKKNKTVKQECYCFESEMFQNGEKSCNSDHYLSLEKLKTLTTGDLKSKNIIQNCIDGGDGIEEINLYFDNTVKNGTLLPNSILQKMIKRKKTITFFYILINYIFQSIFFKI</sequence>
<comment type="caution">
    <text evidence="2">The sequence shown here is derived from an EMBL/GenBank/DDBJ whole genome shotgun (WGS) entry which is preliminary data.</text>
</comment>
<proteinExistence type="predicted"/>
<dbReference type="AlphaFoldDB" id="A0A0R0LUI9"/>
<evidence type="ECO:0000313" key="3">
    <source>
        <dbReference type="Proteomes" id="UP000051530"/>
    </source>
</evidence>
<feature type="transmembrane region" description="Helical" evidence="1">
    <location>
        <begin position="136"/>
        <end position="153"/>
    </location>
</feature>
<protein>
    <submittedName>
        <fullName evidence="2">Uncharacterized protein</fullName>
    </submittedName>
</protein>
<name>A0A0R0LUI9_9MICR</name>
<keyword evidence="3" id="KW-1185">Reference proteome</keyword>
<organism evidence="2 3">
    <name type="scientific">Pseudoloma neurophilia</name>
    <dbReference type="NCBI Taxonomy" id="146866"/>
    <lineage>
        <taxon>Eukaryota</taxon>
        <taxon>Fungi</taxon>
        <taxon>Fungi incertae sedis</taxon>
        <taxon>Microsporidia</taxon>
        <taxon>Pseudoloma</taxon>
    </lineage>
</organism>